<proteinExistence type="predicted"/>
<feature type="coiled-coil region" evidence="1">
    <location>
        <begin position="200"/>
        <end position="287"/>
    </location>
</feature>
<dbReference type="AlphaFoldDB" id="A0A8T9BQK3"/>
<protein>
    <recommendedName>
        <fullName evidence="5">SWI5-dependent HO expression protein 3</fullName>
    </recommendedName>
</protein>
<comment type="caution">
    <text evidence="3">The sequence shown here is derived from an EMBL/GenBank/DDBJ whole genome shotgun (WGS) entry which is preliminary data.</text>
</comment>
<evidence type="ECO:0000313" key="3">
    <source>
        <dbReference type="EMBL" id="TVY51789.1"/>
    </source>
</evidence>
<dbReference type="OrthoDB" id="3918393at2759"/>
<evidence type="ECO:0000313" key="4">
    <source>
        <dbReference type="Proteomes" id="UP000469558"/>
    </source>
</evidence>
<feature type="coiled-coil region" evidence="1">
    <location>
        <begin position="129"/>
        <end position="156"/>
    </location>
</feature>
<evidence type="ECO:0000256" key="2">
    <source>
        <dbReference type="SAM" id="MobiDB-lite"/>
    </source>
</evidence>
<dbReference type="EMBL" id="QGMK01003722">
    <property type="protein sequence ID" value="TVY51789.1"/>
    <property type="molecule type" value="Genomic_DNA"/>
</dbReference>
<feature type="region of interest" description="Disordered" evidence="2">
    <location>
        <begin position="29"/>
        <end position="62"/>
    </location>
</feature>
<gene>
    <name evidence="3" type="ORF">LSUE1_G010277</name>
</gene>
<accession>A0A8T9BQK3</accession>
<feature type="compositionally biased region" description="Polar residues" evidence="2">
    <location>
        <begin position="29"/>
        <end position="43"/>
    </location>
</feature>
<organism evidence="3 4">
    <name type="scientific">Lachnellula suecica</name>
    <dbReference type="NCBI Taxonomy" id="602035"/>
    <lineage>
        <taxon>Eukaryota</taxon>
        <taxon>Fungi</taxon>
        <taxon>Dikarya</taxon>
        <taxon>Ascomycota</taxon>
        <taxon>Pezizomycotina</taxon>
        <taxon>Leotiomycetes</taxon>
        <taxon>Helotiales</taxon>
        <taxon>Lachnaceae</taxon>
        <taxon>Lachnellula</taxon>
    </lineage>
</organism>
<feature type="non-terminal residue" evidence="3">
    <location>
        <position position="1"/>
    </location>
</feature>
<keyword evidence="1" id="KW-0175">Coiled coil</keyword>
<sequence length="313" mass="35246">NRTNGLPVQVANSLVRQISTEFGATRTYSNNNLNGADESSNPPSAEPTIASPGTPQWSSAVGRANLGKSGRVIERLMGENDMLKRDLNIERLRAEESKQSVKMAEESKQAQASEYESRLHDAAINKTLLRRKERQLADLKAQIDGERSRADSAVERERSWREAMEKNDQESKLLVENAQQYSALMEGRVNTMATHWKDQNSELQNTVGKLSEQINSLLVERWNDDRKIQTLQGLCDQQKEMLDDLEGKKEAIGIAFEAYKREQEDALRAIKSTAASQEQRNESAIEETLEVLGKLKWALGVEKNVDFNKGKKT</sequence>
<keyword evidence="4" id="KW-1185">Reference proteome</keyword>
<name>A0A8T9BQK3_9HELO</name>
<dbReference type="Proteomes" id="UP000469558">
    <property type="component" value="Unassembled WGS sequence"/>
</dbReference>
<evidence type="ECO:0008006" key="5">
    <source>
        <dbReference type="Google" id="ProtNLM"/>
    </source>
</evidence>
<reference evidence="3 4" key="1">
    <citation type="submission" date="2018-05" db="EMBL/GenBank/DDBJ databases">
        <title>Genome sequencing and assembly of the regulated plant pathogen Lachnellula willkommii and related sister species for the development of diagnostic species identification markers.</title>
        <authorList>
            <person name="Giroux E."/>
            <person name="Bilodeau G."/>
        </authorList>
    </citation>
    <scope>NUCLEOTIDE SEQUENCE [LARGE SCALE GENOMIC DNA]</scope>
    <source>
        <strain evidence="3 4">CBS 268.59</strain>
    </source>
</reference>
<evidence type="ECO:0000256" key="1">
    <source>
        <dbReference type="SAM" id="Coils"/>
    </source>
</evidence>